<comment type="caution">
    <text evidence="3">The sequence shown here is derived from an EMBL/GenBank/DDBJ whole genome shotgun (WGS) entry which is preliminary data.</text>
</comment>
<protein>
    <submittedName>
        <fullName evidence="3">Amidase/aspartyl-tRNA(Asn)/glutamyl-tRNA(Gln) amidotransferase subunit A</fullName>
    </submittedName>
</protein>
<gene>
    <name evidence="3" type="ORF">CLV28_0052</name>
</gene>
<keyword evidence="3" id="KW-0808">Transferase</keyword>
<keyword evidence="4" id="KW-1185">Reference proteome</keyword>
<organism evidence="3 4">
    <name type="scientific">Sediminihabitans luteus</name>
    <dbReference type="NCBI Taxonomy" id="1138585"/>
    <lineage>
        <taxon>Bacteria</taxon>
        <taxon>Bacillati</taxon>
        <taxon>Actinomycetota</taxon>
        <taxon>Actinomycetes</taxon>
        <taxon>Micrococcales</taxon>
        <taxon>Cellulomonadaceae</taxon>
        <taxon>Sediminihabitans</taxon>
    </lineage>
</organism>
<evidence type="ECO:0000313" key="3">
    <source>
        <dbReference type="EMBL" id="PJJ76848.1"/>
    </source>
</evidence>
<evidence type="ECO:0000313" key="4">
    <source>
        <dbReference type="Proteomes" id="UP000231693"/>
    </source>
</evidence>
<dbReference type="EMBL" id="PGFE01000001">
    <property type="protein sequence ID" value="PJJ76848.1"/>
    <property type="molecule type" value="Genomic_DNA"/>
</dbReference>
<dbReference type="InterPro" id="IPR000120">
    <property type="entry name" value="Amidase"/>
</dbReference>
<dbReference type="Pfam" id="PF01425">
    <property type="entry name" value="Amidase"/>
    <property type="match status" value="1"/>
</dbReference>
<dbReference type="Gene3D" id="3.90.1300.10">
    <property type="entry name" value="Amidase signature (AS) domain"/>
    <property type="match status" value="1"/>
</dbReference>
<feature type="domain" description="Amidase" evidence="2">
    <location>
        <begin position="25"/>
        <end position="453"/>
    </location>
</feature>
<dbReference type="PANTHER" id="PTHR11895:SF7">
    <property type="entry name" value="GLUTAMYL-TRNA(GLN) AMIDOTRANSFERASE SUBUNIT A, MITOCHONDRIAL"/>
    <property type="match status" value="1"/>
</dbReference>
<dbReference type="AlphaFoldDB" id="A0A2M9CYN0"/>
<name>A0A2M9CYN0_9CELL</name>
<evidence type="ECO:0000256" key="1">
    <source>
        <dbReference type="ARBA" id="ARBA00009199"/>
    </source>
</evidence>
<reference evidence="3 4" key="1">
    <citation type="submission" date="2017-11" db="EMBL/GenBank/DDBJ databases">
        <title>Genomic Encyclopedia of Archaeal and Bacterial Type Strains, Phase II (KMG-II): From Individual Species to Whole Genera.</title>
        <authorList>
            <person name="Goeker M."/>
        </authorList>
    </citation>
    <scope>NUCLEOTIDE SEQUENCE [LARGE SCALE GENOMIC DNA]</scope>
    <source>
        <strain evidence="3 4">DSM 25478</strain>
    </source>
</reference>
<dbReference type="RefSeq" id="WP_100421336.1">
    <property type="nucleotide sequence ID" value="NZ_BOOX01000015.1"/>
</dbReference>
<dbReference type="InterPro" id="IPR036928">
    <property type="entry name" value="AS_sf"/>
</dbReference>
<accession>A0A2M9CYN0</accession>
<dbReference type="Proteomes" id="UP000231693">
    <property type="component" value="Unassembled WGS sequence"/>
</dbReference>
<evidence type="ECO:0000259" key="2">
    <source>
        <dbReference type="Pfam" id="PF01425"/>
    </source>
</evidence>
<dbReference type="PANTHER" id="PTHR11895">
    <property type="entry name" value="TRANSAMIDASE"/>
    <property type="match status" value="1"/>
</dbReference>
<dbReference type="OrthoDB" id="9811471at2"/>
<comment type="similarity">
    <text evidence="1">Belongs to the amidase family.</text>
</comment>
<dbReference type="GO" id="GO:0016740">
    <property type="term" value="F:transferase activity"/>
    <property type="evidence" value="ECO:0007669"/>
    <property type="project" value="UniProtKB-KW"/>
</dbReference>
<proteinExistence type="inferred from homology"/>
<sequence length="486" mass="51388">MSEIIWASAHETADRIARGELTAREVTAAHLEQTRALEPTLRSFITVDEDVALRSAERADERVAAGEPLGPLHGVPIGIKDNLWTADLPTTGGSRVYADFVPPSDGLPVARLRAAGAVIFGKTHMPEFAAWPRTVAHVQGDNCNPWDPTRITGASSGGSGSAVAAAQVPVALGTDGGGSTRLPAALNGVVGVQPSRGVVPAWGQVGYGAFGAVGPMTRSVRDAARILTVISGPDERDPSSAGVARQDYEAGLDDGVEGVRLVWLDGMGEVEPDRAVGEVVRDAVDDLEDAGCRVVERHDSFAGLEEHFVPLNLGNHRYGGGRPGAMQEPEVRAAFASEQRDELLTPYIVASMAGSPRITPEQWERSTTWVEDCRRRLDALFEDHGFVVCPTAPYVAPPVPADPWSMPFETMGAYIANTGLVNLLRLTAVSVPAGFVDGLPVGLQIIGPQGSEAGALRVARALELARPWEHVRPRLATTALSASGAR</sequence>
<dbReference type="InterPro" id="IPR023631">
    <property type="entry name" value="Amidase_dom"/>
</dbReference>
<dbReference type="SUPFAM" id="SSF75304">
    <property type="entry name" value="Amidase signature (AS) enzymes"/>
    <property type="match status" value="1"/>
</dbReference>